<feature type="chain" id="PRO_5011543193" description="T9SS C-terminal target domain-containing protein" evidence="1">
    <location>
        <begin position="19"/>
        <end position="413"/>
    </location>
</feature>
<protein>
    <recommendedName>
        <fullName evidence="4">T9SS C-terminal target domain-containing protein</fullName>
    </recommendedName>
</protein>
<evidence type="ECO:0000313" key="2">
    <source>
        <dbReference type="EMBL" id="SFA78129.1"/>
    </source>
</evidence>
<sequence length="413" mass="45643">MKIKILLFLLSTFYVANAQNGQGIVGESNWFSGWTNFRPKAAEYNQATQILTGDIKENMTLTKNNVYLIMGTVHVANKAVLTIEPGTVIRGDFDTTGTLTIVKGSRIIAEGTETNPIVFTSNKPTSERKPGDWGGVILMGDAPINRFGGVTSSFYEPNPLYSPFGGTNETSDSGILKYVRIEFAGKKIDAKIALNGLTLAACGNKTKIQYVQISFSSDDSVEGVGGNVDLSNVISYRANDDDFDYSMGIQTTMTNSIAIRNPYASDNTRSRCFEIDSYDKIENYDSTKKKTYIKLNNVTMTNDEENTMGLVKEAISLKTDSFLEVNKCVVAGFSSFIALDDKYLAGDNFKNIKVYNSTVDSCSELFTNEALLKAKNANDWFTQNDKLLYVTSTGINNLFMNNNVKKKPDFRLK</sequence>
<keyword evidence="1" id="KW-0732">Signal</keyword>
<dbReference type="Proteomes" id="UP000199604">
    <property type="component" value="Unassembled WGS sequence"/>
</dbReference>
<dbReference type="RefSeq" id="WP_091473591.1">
    <property type="nucleotide sequence ID" value="NZ_FOJT01000001.1"/>
</dbReference>
<evidence type="ECO:0000256" key="1">
    <source>
        <dbReference type="SAM" id="SignalP"/>
    </source>
</evidence>
<evidence type="ECO:0000313" key="3">
    <source>
        <dbReference type="Proteomes" id="UP000199604"/>
    </source>
</evidence>
<dbReference type="PANTHER" id="PTHR41339:SF1">
    <property type="entry name" value="SECRETED PROTEIN"/>
    <property type="match status" value="1"/>
</dbReference>
<dbReference type="AlphaFoldDB" id="A0A1I0VNR8"/>
<accession>A0A1I0VNR8</accession>
<dbReference type="PANTHER" id="PTHR41339">
    <property type="entry name" value="LIPL48"/>
    <property type="match status" value="1"/>
</dbReference>
<name>A0A1I0VNR8_9FLAO</name>
<reference evidence="3" key="1">
    <citation type="submission" date="2016-10" db="EMBL/GenBank/DDBJ databases">
        <authorList>
            <person name="Varghese N."/>
            <person name="Submissions S."/>
        </authorList>
    </citation>
    <scope>NUCLEOTIDE SEQUENCE [LARGE SCALE GENOMIC DNA]</scope>
    <source>
        <strain evidence="3">DSM 21789</strain>
    </source>
</reference>
<dbReference type="EMBL" id="FOJT01000001">
    <property type="protein sequence ID" value="SFA78129.1"/>
    <property type="molecule type" value="Genomic_DNA"/>
</dbReference>
<dbReference type="STRING" id="498292.SAMN05660845_0507"/>
<gene>
    <name evidence="2" type="ORF">SAMN05660845_0507</name>
</gene>
<organism evidence="2 3">
    <name type="scientific">Flavobacterium swingsii</name>
    <dbReference type="NCBI Taxonomy" id="498292"/>
    <lineage>
        <taxon>Bacteria</taxon>
        <taxon>Pseudomonadati</taxon>
        <taxon>Bacteroidota</taxon>
        <taxon>Flavobacteriia</taxon>
        <taxon>Flavobacteriales</taxon>
        <taxon>Flavobacteriaceae</taxon>
        <taxon>Flavobacterium</taxon>
    </lineage>
</organism>
<dbReference type="OrthoDB" id="1521716at2"/>
<feature type="signal peptide" evidence="1">
    <location>
        <begin position="1"/>
        <end position="18"/>
    </location>
</feature>
<proteinExistence type="predicted"/>
<evidence type="ECO:0008006" key="4">
    <source>
        <dbReference type="Google" id="ProtNLM"/>
    </source>
</evidence>
<keyword evidence="3" id="KW-1185">Reference proteome</keyword>